<evidence type="ECO:0000256" key="5">
    <source>
        <dbReference type="ARBA" id="ARBA00022989"/>
    </source>
</evidence>
<comment type="subcellular location">
    <subcellularLocation>
        <location evidence="1">Cell membrane</location>
        <topology evidence="1">Multi-pass membrane protein</topology>
    </subcellularLocation>
</comment>
<evidence type="ECO:0000256" key="1">
    <source>
        <dbReference type="ARBA" id="ARBA00004651"/>
    </source>
</evidence>
<feature type="transmembrane region" description="Helical" evidence="7">
    <location>
        <begin position="172"/>
        <end position="191"/>
    </location>
</feature>
<evidence type="ECO:0000256" key="2">
    <source>
        <dbReference type="ARBA" id="ARBA00022448"/>
    </source>
</evidence>
<dbReference type="EMBL" id="UINC01001460">
    <property type="protein sequence ID" value="SUZ81238.1"/>
    <property type="molecule type" value="Genomic_DNA"/>
</dbReference>
<dbReference type="PROSITE" id="PS50928">
    <property type="entry name" value="ABC_TM1"/>
    <property type="match status" value="1"/>
</dbReference>
<accession>A0A381QR71</accession>
<dbReference type="CDD" id="cd06261">
    <property type="entry name" value="TM_PBP2"/>
    <property type="match status" value="1"/>
</dbReference>
<dbReference type="PANTHER" id="PTHR43163:SF6">
    <property type="entry name" value="DIPEPTIDE TRANSPORT SYSTEM PERMEASE PROTEIN DPPB-RELATED"/>
    <property type="match status" value="1"/>
</dbReference>
<dbReference type="Gene3D" id="1.10.3720.10">
    <property type="entry name" value="MetI-like"/>
    <property type="match status" value="1"/>
</dbReference>
<keyword evidence="5 7" id="KW-1133">Transmembrane helix</keyword>
<evidence type="ECO:0000256" key="7">
    <source>
        <dbReference type="SAM" id="Phobius"/>
    </source>
</evidence>
<evidence type="ECO:0000259" key="8">
    <source>
        <dbReference type="PROSITE" id="PS50928"/>
    </source>
</evidence>
<reference evidence="9" key="1">
    <citation type="submission" date="2018-05" db="EMBL/GenBank/DDBJ databases">
        <authorList>
            <person name="Lanie J.A."/>
            <person name="Ng W.-L."/>
            <person name="Kazmierczak K.M."/>
            <person name="Andrzejewski T.M."/>
            <person name="Davidsen T.M."/>
            <person name="Wayne K.J."/>
            <person name="Tettelin H."/>
            <person name="Glass J.I."/>
            <person name="Rusch D."/>
            <person name="Podicherti R."/>
            <person name="Tsui H.-C.T."/>
            <person name="Winkler M.E."/>
        </authorList>
    </citation>
    <scope>NUCLEOTIDE SEQUENCE</scope>
</reference>
<dbReference type="PANTHER" id="PTHR43163">
    <property type="entry name" value="DIPEPTIDE TRANSPORT SYSTEM PERMEASE PROTEIN DPPB-RELATED"/>
    <property type="match status" value="1"/>
</dbReference>
<gene>
    <name evidence="9" type="ORF">METZ01_LOCUS34092</name>
</gene>
<evidence type="ECO:0000313" key="9">
    <source>
        <dbReference type="EMBL" id="SUZ81238.1"/>
    </source>
</evidence>
<feature type="domain" description="ABC transmembrane type-1" evidence="8">
    <location>
        <begin position="94"/>
        <end position="291"/>
    </location>
</feature>
<dbReference type="GO" id="GO:0005886">
    <property type="term" value="C:plasma membrane"/>
    <property type="evidence" value="ECO:0007669"/>
    <property type="project" value="UniProtKB-SubCell"/>
</dbReference>
<name>A0A381QR71_9ZZZZ</name>
<evidence type="ECO:0000256" key="6">
    <source>
        <dbReference type="ARBA" id="ARBA00023136"/>
    </source>
</evidence>
<feature type="transmembrane region" description="Helical" evidence="7">
    <location>
        <begin position="134"/>
        <end position="160"/>
    </location>
</feature>
<dbReference type="AlphaFoldDB" id="A0A381QR71"/>
<feature type="transmembrane region" description="Helical" evidence="7">
    <location>
        <begin position="272"/>
        <end position="298"/>
    </location>
</feature>
<dbReference type="InterPro" id="IPR035906">
    <property type="entry name" value="MetI-like_sf"/>
</dbReference>
<organism evidence="9">
    <name type="scientific">marine metagenome</name>
    <dbReference type="NCBI Taxonomy" id="408172"/>
    <lineage>
        <taxon>unclassified sequences</taxon>
        <taxon>metagenomes</taxon>
        <taxon>ecological metagenomes</taxon>
    </lineage>
</organism>
<proteinExistence type="predicted"/>
<keyword evidence="6 7" id="KW-0472">Membrane</keyword>
<feature type="transmembrane region" description="Helical" evidence="7">
    <location>
        <begin position="12"/>
        <end position="31"/>
    </location>
</feature>
<keyword evidence="3" id="KW-1003">Cell membrane</keyword>
<dbReference type="Pfam" id="PF00528">
    <property type="entry name" value="BPD_transp_1"/>
    <property type="match status" value="1"/>
</dbReference>
<dbReference type="InterPro" id="IPR045621">
    <property type="entry name" value="BPD_transp_1_N"/>
</dbReference>
<evidence type="ECO:0000256" key="3">
    <source>
        <dbReference type="ARBA" id="ARBA00022475"/>
    </source>
</evidence>
<evidence type="ECO:0000256" key="4">
    <source>
        <dbReference type="ARBA" id="ARBA00022692"/>
    </source>
</evidence>
<sequence>MQRYIVRRVGEAVLALFALSIIIFLMVRLTGDPALLMLPPDAGADALVDIRHSMGLDKPLVTQYGLFIRDYAKGSFGDSLRSKTPVSELIKDRLPNSLKLVGAAAVIVLLISIPLGVLSAVYKGTWIDTLATGFAVLGQAIPVFWLGILMIQLFTVKLGWLPSSGMGGLDHYIMPSFALGFFTVAAIQRLLRSSMLEAMDSEYIKLARIKGLSEFGVVWKHALRNSLISVITLGGIYIAILITLGILVEVVFAWPGMGRLMFQGIVFRDFPVVQAVVLISAGIVIFSSLVVDIAYAYLDPRIRLQ</sequence>
<dbReference type="SUPFAM" id="SSF161098">
    <property type="entry name" value="MetI-like"/>
    <property type="match status" value="1"/>
</dbReference>
<dbReference type="InterPro" id="IPR000515">
    <property type="entry name" value="MetI-like"/>
</dbReference>
<dbReference type="GO" id="GO:0071916">
    <property type="term" value="F:dipeptide transmembrane transporter activity"/>
    <property type="evidence" value="ECO:0007669"/>
    <property type="project" value="TreeGrafter"/>
</dbReference>
<feature type="transmembrane region" description="Helical" evidence="7">
    <location>
        <begin position="100"/>
        <end position="122"/>
    </location>
</feature>
<protein>
    <recommendedName>
        <fullName evidence="8">ABC transmembrane type-1 domain-containing protein</fullName>
    </recommendedName>
</protein>
<keyword evidence="2" id="KW-0813">Transport</keyword>
<keyword evidence="4 7" id="KW-0812">Transmembrane</keyword>
<feature type="transmembrane region" description="Helical" evidence="7">
    <location>
        <begin position="227"/>
        <end position="252"/>
    </location>
</feature>
<dbReference type="Pfam" id="PF19300">
    <property type="entry name" value="BPD_transp_1_N"/>
    <property type="match status" value="1"/>
</dbReference>